<feature type="compositionally biased region" description="Low complexity" evidence="1">
    <location>
        <begin position="164"/>
        <end position="191"/>
    </location>
</feature>
<feature type="region of interest" description="Disordered" evidence="1">
    <location>
        <begin position="1"/>
        <end position="386"/>
    </location>
</feature>
<name>A0A6A4WE51_AMPAM</name>
<proteinExistence type="predicted"/>
<evidence type="ECO:0000313" key="3">
    <source>
        <dbReference type="Proteomes" id="UP000440578"/>
    </source>
</evidence>
<feature type="compositionally biased region" description="Basic and acidic residues" evidence="1">
    <location>
        <begin position="362"/>
        <end position="386"/>
    </location>
</feature>
<feature type="compositionally biased region" description="Basic and acidic residues" evidence="1">
    <location>
        <begin position="581"/>
        <end position="590"/>
    </location>
</feature>
<reference evidence="2 3" key="1">
    <citation type="submission" date="2019-07" db="EMBL/GenBank/DDBJ databases">
        <title>Draft genome assembly of a fouling barnacle, Amphibalanus amphitrite (Darwin, 1854): The first reference genome for Thecostraca.</title>
        <authorList>
            <person name="Kim W."/>
        </authorList>
    </citation>
    <scope>NUCLEOTIDE SEQUENCE [LARGE SCALE GENOMIC DNA]</scope>
    <source>
        <strain evidence="2">SNU_AA5</strain>
        <tissue evidence="2">Soma without cirri and trophi</tissue>
    </source>
</reference>
<dbReference type="AlphaFoldDB" id="A0A6A4WE51"/>
<sequence>MDTDDERLEIVEEPCGDQEGPDSPDDGAQWTGSPVDPQPHSPSYEGAGYRSDEHPQSPSEEGEESQSEDEQQPQSPSEKAESHSEGGQLEEREAESNSEDERHPQSPQEAAEYHSDDQPQSPSEEGAETHSEDEHPKSPQDHSQVESQSGDETVQSEPAPEPMETSTELESAQSQSQSESQTQSHTASESQPQSHVESESQSHAESDSKQDDSTAPASDAEKSAVQSDTEQPVTAPAEKEPNPDLEEGELEDGELEDDDEDEVPPVAAKDPAPNGDPTTPEKRKASPEPEKPRKHSLLNPEWLTQKRKAPDTSPRQTGGDGGGYDPPYGRGPEHDYGDYEDELVTGGGMGGHQRFGKRRRMDRGPDAQHLETAPKEILGDFPRMTRPDANQVIDAAAAKRKDNIEPDFSFPNMEQTRKAHLINSSFDPRNLENDLSVRSANPLDWPVTERLGWGGGGKDWNGHDRPEWGVPERPERPERFDRPDRDGRPEREGRDGRDEPGGPRRATRALRSPGLAGEAGATRATGETGPTDPTDPRGPRSRKRRRDPAKEEERRERRERRAQERREREERRQHRHHRRRGERDSAERDRSPRHHDRHERRRRREERRAARDEGPPSGAEDGDIRPVGGAGSDPETAEGAPPREEHRQTRSRSDERTPVASRRQRPLAAVLPVRTSSGRREDSSDRERRPSSASREPTGADARGPRSVQSPPGGQESEPPNMDYINSLPASQRQLYLRIHQHQKEHVPREDTPQPTEEDEDRAADDNWYSSDEEDAPPLTAVLKQISSAEDERSRRPSASARDVDERDSRGRRGSWRDERRGSDEPRRLARARRTGASVTHVTWILAILVRHETWMLGIPVGHGTWMLEILVGHGT</sequence>
<dbReference type="EMBL" id="VIIS01001113">
    <property type="protein sequence ID" value="KAF0301880.1"/>
    <property type="molecule type" value="Genomic_DNA"/>
</dbReference>
<feature type="compositionally biased region" description="Basic and acidic residues" evidence="1">
    <location>
        <begin position="742"/>
        <end position="752"/>
    </location>
</feature>
<comment type="caution">
    <text evidence="2">The sequence shown here is derived from an EMBL/GenBank/DDBJ whole genome shotgun (WGS) entry which is preliminary data.</text>
</comment>
<gene>
    <name evidence="2" type="ORF">FJT64_000101</name>
</gene>
<feature type="compositionally biased region" description="Basic and acidic residues" evidence="1">
    <location>
        <begin position="678"/>
        <end position="690"/>
    </location>
</feature>
<feature type="compositionally biased region" description="Acidic residues" evidence="1">
    <location>
        <begin position="1"/>
        <end position="25"/>
    </location>
</feature>
<accession>A0A6A4WE51</accession>
<protein>
    <submittedName>
        <fullName evidence="2">Uncharacterized protein</fullName>
    </submittedName>
</protein>
<feature type="compositionally biased region" description="Basic and acidic residues" evidence="1">
    <location>
        <begin position="548"/>
        <end position="572"/>
    </location>
</feature>
<feature type="region of interest" description="Disordered" evidence="1">
    <location>
        <begin position="424"/>
        <end position="834"/>
    </location>
</feature>
<feature type="compositionally biased region" description="Basic and acidic residues" evidence="1">
    <location>
        <begin position="196"/>
        <end position="212"/>
    </location>
</feature>
<feature type="compositionally biased region" description="Low complexity" evidence="1">
    <location>
        <begin position="516"/>
        <end position="532"/>
    </location>
</feature>
<feature type="compositionally biased region" description="Polar residues" evidence="1">
    <location>
        <begin position="145"/>
        <end position="156"/>
    </location>
</feature>
<feature type="compositionally biased region" description="Basic and acidic residues" evidence="1">
    <location>
        <begin position="78"/>
        <end position="104"/>
    </location>
</feature>
<feature type="compositionally biased region" description="Acidic residues" evidence="1">
    <location>
        <begin position="60"/>
        <end position="71"/>
    </location>
</feature>
<feature type="compositionally biased region" description="Basic and acidic residues" evidence="1">
    <location>
        <begin position="802"/>
        <end position="828"/>
    </location>
</feature>
<dbReference type="Proteomes" id="UP000440578">
    <property type="component" value="Unassembled WGS sequence"/>
</dbReference>
<feature type="compositionally biased region" description="Basic and acidic residues" evidence="1">
    <location>
        <begin position="279"/>
        <end position="291"/>
    </location>
</feature>
<feature type="compositionally biased region" description="Acidic residues" evidence="1">
    <location>
        <begin position="243"/>
        <end position="263"/>
    </location>
</feature>
<evidence type="ECO:0000313" key="2">
    <source>
        <dbReference type="EMBL" id="KAF0301880.1"/>
    </source>
</evidence>
<feature type="compositionally biased region" description="Basic and acidic residues" evidence="1">
    <location>
        <begin position="460"/>
        <end position="502"/>
    </location>
</feature>
<feature type="compositionally biased region" description="Basic residues" evidence="1">
    <location>
        <begin position="591"/>
        <end position="605"/>
    </location>
</feature>
<dbReference type="OrthoDB" id="411372at2759"/>
<organism evidence="2 3">
    <name type="scientific">Amphibalanus amphitrite</name>
    <name type="common">Striped barnacle</name>
    <name type="synonym">Balanus amphitrite</name>
    <dbReference type="NCBI Taxonomy" id="1232801"/>
    <lineage>
        <taxon>Eukaryota</taxon>
        <taxon>Metazoa</taxon>
        <taxon>Ecdysozoa</taxon>
        <taxon>Arthropoda</taxon>
        <taxon>Crustacea</taxon>
        <taxon>Multicrustacea</taxon>
        <taxon>Cirripedia</taxon>
        <taxon>Thoracica</taxon>
        <taxon>Thoracicalcarea</taxon>
        <taxon>Balanomorpha</taxon>
        <taxon>Balanoidea</taxon>
        <taxon>Balanidae</taxon>
        <taxon>Amphibalaninae</taxon>
        <taxon>Amphibalanus</taxon>
    </lineage>
</organism>
<feature type="compositionally biased region" description="Basic and acidic residues" evidence="1">
    <location>
        <begin position="127"/>
        <end position="144"/>
    </location>
</feature>
<evidence type="ECO:0000256" key="1">
    <source>
        <dbReference type="SAM" id="MobiDB-lite"/>
    </source>
</evidence>
<keyword evidence="3" id="KW-1185">Reference proteome</keyword>
<feature type="compositionally biased region" description="Basic and acidic residues" evidence="1">
    <location>
        <begin position="641"/>
        <end position="657"/>
    </location>
</feature>